<dbReference type="InterPro" id="IPR003347">
    <property type="entry name" value="JmjC_dom"/>
</dbReference>
<evidence type="ECO:0000256" key="12">
    <source>
        <dbReference type="ARBA" id="ARBA00023306"/>
    </source>
</evidence>
<keyword evidence="7" id="KW-0408">Iron</keyword>
<keyword evidence="16" id="KW-1185">Reference proteome</keyword>
<evidence type="ECO:0000256" key="8">
    <source>
        <dbReference type="ARBA" id="ARBA00023015"/>
    </source>
</evidence>
<feature type="region of interest" description="Disordered" evidence="14">
    <location>
        <begin position="328"/>
        <end position="351"/>
    </location>
</feature>
<keyword evidence="4" id="KW-0156">Chromatin regulator</keyword>
<evidence type="ECO:0000256" key="4">
    <source>
        <dbReference type="ARBA" id="ARBA00022853"/>
    </source>
</evidence>
<evidence type="ECO:0000256" key="9">
    <source>
        <dbReference type="ARBA" id="ARBA00023108"/>
    </source>
</evidence>
<dbReference type="GO" id="GO:0046872">
    <property type="term" value="F:metal ion binding"/>
    <property type="evidence" value="ECO:0007669"/>
    <property type="project" value="UniProtKB-KW"/>
</dbReference>
<dbReference type="PROSITE" id="PS51184">
    <property type="entry name" value="JMJC"/>
    <property type="match status" value="1"/>
</dbReference>
<dbReference type="PANTHER" id="PTHR12461:SF106">
    <property type="entry name" value="BIFUNCTIONAL PEPTIDASE AND ARGINYL-HYDROXYLASE JMJD5"/>
    <property type="match status" value="1"/>
</dbReference>
<evidence type="ECO:0000313" key="16">
    <source>
        <dbReference type="Proteomes" id="UP000085678"/>
    </source>
</evidence>
<dbReference type="Gene3D" id="2.60.120.650">
    <property type="entry name" value="Cupin"/>
    <property type="match status" value="1"/>
</dbReference>
<dbReference type="SUPFAM" id="SSF51197">
    <property type="entry name" value="Clavaminate synthase-like"/>
    <property type="match status" value="1"/>
</dbReference>
<organism evidence="16 17">
    <name type="scientific">Lingula anatina</name>
    <name type="common">Brachiopod</name>
    <name type="synonym">Lingula unguis</name>
    <dbReference type="NCBI Taxonomy" id="7574"/>
    <lineage>
        <taxon>Eukaryota</taxon>
        <taxon>Metazoa</taxon>
        <taxon>Spiralia</taxon>
        <taxon>Lophotrochozoa</taxon>
        <taxon>Brachiopoda</taxon>
        <taxon>Linguliformea</taxon>
        <taxon>Lingulata</taxon>
        <taxon>Lingulida</taxon>
        <taxon>Linguloidea</taxon>
        <taxon>Lingulidae</taxon>
        <taxon>Lingula</taxon>
    </lineage>
</organism>
<dbReference type="InterPro" id="IPR056520">
    <property type="entry name" value="ARM_KDM8_N"/>
</dbReference>
<keyword evidence="6" id="KW-0560">Oxidoreductase</keyword>
<keyword evidence="5" id="KW-0223">Dioxygenase</keyword>
<keyword evidence="3" id="KW-0479">Metal-binding</keyword>
<dbReference type="GO" id="GO:0048511">
    <property type="term" value="P:rhythmic process"/>
    <property type="evidence" value="ECO:0007669"/>
    <property type="project" value="UniProtKB-KW"/>
</dbReference>
<comment type="cofactor">
    <cofactor evidence="1">
        <name>Fe(2+)</name>
        <dbReference type="ChEBI" id="CHEBI:29033"/>
    </cofactor>
</comment>
<name>A0A1S3JNW9_LINAN</name>
<reference evidence="17" key="1">
    <citation type="submission" date="2025-08" db="UniProtKB">
        <authorList>
            <consortium name="RefSeq"/>
        </authorList>
    </citation>
    <scope>IDENTIFICATION</scope>
    <source>
        <tissue evidence="17">Gonads</tissue>
    </source>
</reference>
<evidence type="ECO:0000256" key="14">
    <source>
        <dbReference type="SAM" id="MobiDB-lite"/>
    </source>
</evidence>
<dbReference type="Proteomes" id="UP000085678">
    <property type="component" value="Unplaced"/>
</dbReference>
<evidence type="ECO:0000256" key="11">
    <source>
        <dbReference type="ARBA" id="ARBA00023242"/>
    </source>
</evidence>
<dbReference type="GeneID" id="106174715"/>
<dbReference type="GO" id="GO:0005634">
    <property type="term" value="C:nucleus"/>
    <property type="evidence" value="ECO:0007669"/>
    <property type="project" value="UniProtKB-SubCell"/>
</dbReference>
<sequence length="461" mass="52183">MSSKAGKSFKDDHIFHQLPPSVQDKIPKDIASLGLGNLDTDVLGEAYSYKLQQCALLLYDGKTRQCSDSSNALLNMAWEMLHTGHWKDVDINWRHSYTYCSLFKCLCEILTHIESTCTRTGDGLTGSYQTAINICDMGLLMGAPVLDNILRRLASALTVLESHNVEKMNKTVTCEEANVDAEDNTKNHKKMKLYKEPDISEENAILRISCPSLEYFSSHHMETETPVIVTDAIDYWPAFNDHKWTLDYLKKVAGCRTVPVEIGSKYTDESWSETLITLQNFIENFIENPSKNSQQNGVGYLAQHQLFDQIPELQRDISIPTYCCLSNSNQGDSNQGDSNQDDEEEDGNEDVDVNAWFGPAGTVSPLHQDPKHNLLAQVVGHKYLKLYSVDDTLYLYPHEGMLSNTSRVDAENPDLENYPLVSQATPMECVLHPGEMLYIPPKCWHYVRSLTLSFSVSFWWK</sequence>
<dbReference type="AlphaFoldDB" id="A0A1S3JNW9"/>
<comment type="subcellular location">
    <subcellularLocation>
        <location evidence="2">Nucleus</location>
    </subcellularLocation>
</comment>
<dbReference type="PANTHER" id="PTHR12461">
    <property type="entry name" value="HYPOXIA-INDUCIBLE FACTOR 1 ALPHA INHIBITOR-RELATED"/>
    <property type="match status" value="1"/>
</dbReference>
<dbReference type="FunCoup" id="A0A1S3JNW9">
    <property type="interactions" value="803"/>
</dbReference>
<proteinExistence type="predicted"/>
<keyword evidence="11" id="KW-0539">Nucleus</keyword>
<evidence type="ECO:0000256" key="3">
    <source>
        <dbReference type="ARBA" id="ARBA00022723"/>
    </source>
</evidence>
<gene>
    <name evidence="17" type="primary">LOC106174715</name>
</gene>
<dbReference type="STRING" id="7574.A0A1S3JNW9"/>
<evidence type="ECO:0000256" key="7">
    <source>
        <dbReference type="ARBA" id="ARBA00023004"/>
    </source>
</evidence>
<dbReference type="Pfam" id="PF13621">
    <property type="entry name" value="Cupin_8"/>
    <property type="match status" value="1"/>
</dbReference>
<dbReference type="OrthoDB" id="47172at2759"/>
<keyword evidence="9" id="KW-0090">Biological rhythms</keyword>
<dbReference type="InterPro" id="IPR041667">
    <property type="entry name" value="Cupin_8"/>
</dbReference>
<evidence type="ECO:0000313" key="17">
    <source>
        <dbReference type="RefSeq" id="XP_013411836.1"/>
    </source>
</evidence>
<evidence type="ECO:0000256" key="6">
    <source>
        <dbReference type="ARBA" id="ARBA00023002"/>
    </source>
</evidence>
<keyword evidence="8" id="KW-0805">Transcription regulation</keyword>
<evidence type="ECO:0000256" key="13">
    <source>
        <dbReference type="ARBA" id="ARBA00049800"/>
    </source>
</evidence>
<accession>A0A1S3JNW9</accession>
<evidence type="ECO:0000256" key="10">
    <source>
        <dbReference type="ARBA" id="ARBA00023163"/>
    </source>
</evidence>
<dbReference type="FunFam" id="2.60.120.650:FF:000061">
    <property type="entry name" value="Glucosamine 6-phosphate N-acetyltransferase"/>
    <property type="match status" value="1"/>
</dbReference>
<evidence type="ECO:0000259" key="15">
    <source>
        <dbReference type="PROSITE" id="PS51184"/>
    </source>
</evidence>
<feature type="compositionally biased region" description="Acidic residues" evidence="14">
    <location>
        <begin position="339"/>
        <end position="351"/>
    </location>
</feature>
<dbReference type="SMART" id="SM00558">
    <property type="entry name" value="JmjC"/>
    <property type="match status" value="1"/>
</dbReference>
<evidence type="ECO:0000256" key="2">
    <source>
        <dbReference type="ARBA" id="ARBA00004123"/>
    </source>
</evidence>
<dbReference type="GO" id="GO:0051864">
    <property type="term" value="F:histone H3K36 demethylase activity"/>
    <property type="evidence" value="ECO:0007669"/>
    <property type="project" value="TreeGrafter"/>
</dbReference>
<protein>
    <recommendedName>
        <fullName evidence="13">JmjC domain-containing protein 5</fullName>
    </recommendedName>
</protein>
<dbReference type="OMA" id="KASYQEC"/>
<evidence type="ECO:0000256" key="5">
    <source>
        <dbReference type="ARBA" id="ARBA00022964"/>
    </source>
</evidence>
<keyword evidence="12" id="KW-0131">Cell cycle</keyword>
<dbReference type="InParanoid" id="A0A1S3JNW9"/>
<evidence type="ECO:0000256" key="1">
    <source>
        <dbReference type="ARBA" id="ARBA00001954"/>
    </source>
</evidence>
<feature type="domain" description="JmjC" evidence="15">
    <location>
        <begin position="308"/>
        <end position="461"/>
    </location>
</feature>
<dbReference type="KEGG" id="lak:106174715"/>
<keyword evidence="10" id="KW-0804">Transcription</keyword>
<dbReference type="Pfam" id="PF24472">
    <property type="entry name" value="ARM_KDM8_N"/>
    <property type="match status" value="1"/>
</dbReference>
<dbReference type="RefSeq" id="XP_013411836.1">
    <property type="nucleotide sequence ID" value="XM_013556382.1"/>
</dbReference>